<keyword evidence="3" id="KW-1185">Reference proteome</keyword>
<dbReference type="PANTHER" id="PTHR12558:SF13">
    <property type="entry name" value="CELL DIVISION CYCLE PROTEIN 27 HOMOLOG"/>
    <property type="match status" value="1"/>
</dbReference>
<comment type="caution">
    <text evidence="2">The sequence shown here is derived from an EMBL/GenBank/DDBJ whole genome shotgun (WGS) entry which is preliminary data.</text>
</comment>
<dbReference type="Proteomes" id="UP000623250">
    <property type="component" value="Unassembled WGS sequence"/>
</dbReference>
<dbReference type="PROSITE" id="PS50005">
    <property type="entry name" value="TPR"/>
    <property type="match status" value="1"/>
</dbReference>
<dbReference type="InterPro" id="IPR011990">
    <property type="entry name" value="TPR-like_helical_dom_sf"/>
</dbReference>
<feature type="repeat" description="TPR" evidence="1">
    <location>
        <begin position="120"/>
        <end position="153"/>
    </location>
</feature>
<dbReference type="Gene3D" id="1.25.40.10">
    <property type="entry name" value="Tetratricopeptide repeat domain"/>
    <property type="match status" value="1"/>
</dbReference>
<accession>A0A8I1KM01</accession>
<evidence type="ECO:0000313" key="3">
    <source>
        <dbReference type="Proteomes" id="UP000623250"/>
    </source>
</evidence>
<gene>
    <name evidence="2" type="ORF">JDN41_12860</name>
</gene>
<dbReference type="PANTHER" id="PTHR12558">
    <property type="entry name" value="CELL DIVISION CYCLE 16,23,27"/>
    <property type="match status" value="1"/>
</dbReference>
<dbReference type="EMBL" id="JAEMUK010000079">
    <property type="protein sequence ID" value="MBJ7544438.1"/>
    <property type="molecule type" value="Genomic_DNA"/>
</dbReference>
<proteinExistence type="predicted"/>
<dbReference type="Pfam" id="PF13432">
    <property type="entry name" value="TPR_16"/>
    <property type="match status" value="2"/>
</dbReference>
<protein>
    <submittedName>
        <fullName evidence="2">Tetratricopeptide repeat protein</fullName>
    </submittedName>
</protein>
<dbReference type="InterPro" id="IPR019734">
    <property type="entry name" value="TPR_rpt"/>
</dbReference>
<sequence>MRFDTTAVRNDEAAGPDTAPLLRLADEMKAAGDSEAASRIYERVLQDQPHMNGVRTSLGQTMLDRDDASGALKHFRAGIEQNPDIIDNYIWAGKAYLALHQPRPARAMFEDALEKDSRSVDALNGLGVSLDSLRRHQEAQKAYVRALAVDTKNGAVRNNYGLSLALGGDFDRAIAELTPLASDEGLVGLKARQNLALAYGMKGDLVSAARYGKADYDDEAVRNDLRVYGSIERR</sequence>
<evidence type="ECO:0000313" key="2">
    <source>
        <dbReference type="EMBL" id="MBJ7544438.1"/>
    </source>
</evidence>
<dbReference type="SUPFAM" id="SSF48452">
    <property type="entry name" value="TPR-like"/>
    <property type="match status" value="1"/>
</dbReference>
<dbReference type="AlphaFoldDB" id="A0A8I1KM01"/>
<dbReference type="SMART" id="SM00028">
    <property type="entry name" value="TPR"/>
    <property type="match status" value="2"/>
</dbReference>
<organism evidence="2 3">
    <name type="scientific">Rhodomicrobium udaipurense</name>
    <dbReference type="NCBI Taxonomy" id="1202716"/>
    <lineage>
        <taxon>Bacteria</taxon>
        <taxon>Pseudomonadati</taxon>
        <taxon>Pseudomonadota</taxon>
        <taxon>Alphaproteobacteria</taxon>
        <taxon>Hyphomicrobiales</taxon>
        <taxon>Hyphomicrobiaceae</taxon>
        <taxon>Rhodomicrobium</taxon>
    </lineage>
</organism>
<keyword evidence="1" id="KW-0802">TPR repeat</keyword>
<reference evidence="2 3" key="1">
    <citation type="submission" date="2020-12" db="EMBL/GenBank/DDBJ databases">
        <title>Revised draft genomes of Rhodomicrobium vannielii ATCC 17100 and Rhodomicrobium udaipurense JA643.</title>
        <authorList>
            <person name="Conners E.M."/>
            <person name="Davenport E.J."/>
            <person name="Bose A."/>
        </authorList>
    </citation>
    <scope>NUCLEOTIDE SEQUENCE [LARGE SCALE GENOMIC DNA]</scope>
    <source>
        <strain evidence="2 3">JA643</strain>
    </source>
</reference>
<evidence type="ECO:0000256" key="1">
    <source>
        <dbReference type="PROSITE-ProRule" id="PRU00339"/>
    </source>
</evidence>
<name>A0A8I1KM01_9HYPH</name>